<evidence type="ECO:0000313" key="2">
    <source>
        <dbReference type="Proteomes" id="UP001610818"/>
    </source>
</evidence>
<keyword evidence="2" id="KW-1185">Reference proteome</keyword>
<dbReference type="EMBL" id="JBIRGQ010000008">
    <property type="protein sequence ID" value="MFH8550439.1"/>
    <property type="molecule type" value="Genomic_DNA"/>
</dbReference>
<evidence type="ECO:0000313" key="1">
    <source>
        <dbReference type="EMBL" id="MFH8550439.1"/>
    </source>
</evidence>
<reference evidence="1 2" key="1">
    <citation type="submission" date="2024-10" db="EMBL/GenBank/DDBJ databases">
        <title>The Natural Products Discovery Center: Release of the First 8490 Sequenced Strains for Exploring Actinobacteria Biosynthetic Diversity.</title>
        <authorList>
            <person name="Kalkreuter E."/>
            <person name="Kautsar S.A."/>
            <person name="Yang D."/>
            <person name="Bader C.D."/>
            <person name="Teijaro C.N."/>
            <person name="Fluegel L."/>
            <person name="Davis C.M."/>
            <person name="Simpson J.R."/>
            <person name="Lauterbach L."/>
            <person name="Steele A.D."/>
            <person name="Gui C."/>
            <person name="Meng S."/>
            <person name="Li G."/>
            <person name="Viehrig K."/>
            <person name="Ye F."/>
            <person name="Su P."/>
            <person name="Kiefer A.F."/>
            <person name="Nichols A."/>
            <person name="Cepeda A.J."/>
            <person name="Yan W."/>
            <person name="Fan B."/>
            <person name="Jiang Y."/>
            <person name="Adhikari A."/>
            <person name="Zheng C.-J."/>
            <person name="Schuster L."/>
            <person name="Cowan T.M."/>
            <person name="Smanski M.J."/>
            <person name="Chevrette M.G."/>
            <person name="De Carvalho L.P.S."/>
            <person name="Shen B."/>
        </authorList>
    </citation>
    <scope>NUCLEOTIDE SEQUENCE [LARGE SCALE GENOMIC DNA]</scope>
    <source>
        <strain evidence="1 2">NPDC017990</strain>
    </source>
</reference>
<dbReference type="Proteomes" id="UP001610818">
    <property type="component" value="Unassembled WGS sequence"/>
</dbReference>
<comment type="caution">
    <text evidence="1">The sequence shown here is derived from an EMBL/GenBank/DDBJ whole genome shotgun (WGS) entry which is preliminary data.</text>
</comment>
<name>A0ABW7QZJ0_9ACTN</name>
<sequence length="45" mass="5014">MPADAVHQMRFGSNSDKRYATAKVLADAGVDHHQAYFESRPPRAI</sequence>
<protein>
    <submittedName>
        <fullName evidence="1">Uncharacterized protein</fullName>
    </submittedName>
</protein>
<organism evidence="1 2">
    <name type="scientific">Streptomyces longisporoflavus</name>
    <dbReference type="NCBI Taxonomy" id="28044"/>
    <lineage>
        <taxon>Bacteria</taxon>
        <taxon>Bacillati</taxon>
        <taxon>Actinomycetota</taxon>
        <taxon>Actinomycetes</taxon>
        <taxon>Kitasatosporales</taxon>
        <taxon>Streptomycetaceae</taxon>
        <taxon>Streptomyces</taxon>
    </lineage>
</organism>
<gene>
    <name evidence="1" type="ORF">ACH4F9_36080</name>
</gene>
<dbReference type="RefSeq" id="WP_397716918.1">
    <property type="nucleotide sequence ID" value="NZ_JBIRGN010000008.1"/>
</dbReference>
<accession>A0ABW7QZJ0</accession>
<proteinExistence type="predicted"/>